<dbReference type="FunFam" id="3.30.160.60:FF:000202">
    <property type="entry name" value="Zinc finger protein 574"/>
    <property type="match status" value="1"/>
</dbReference>
<name>A0AAD1WT11_PELCU</name>
<dbReference type="PROSITE" id="PS00028">
    <property type="entry name" value="ZINC_FINGER_C2H2_1"/>
    <property type="match status" value="3"/>
</dbReference>
<keyword evidence="1" id="KW-0479">Metal-binding</keyword>
<dbReference type="Gene3D" id="3.30.710.10">
    <property type="entry name" value="Potassium Channel Kv1.1, Chain A"/>
    <property type="match status" value="1"/>
</dbReference>
<gene>
    <name evidence="9" type="ORF">PECUL_23A031454</name>
</gene>
<dbReference type="PANTHER" id="PTHR46105">
    <property type="entry name" value="AGAP004733-PA"/>
    <property type="match status" value="1"/>
</dbReference>
<evidence type="ECO:0000259" key="7">
    <source>
        <dbReference type="PROSITE" id="PS50097"/>
    </source>
</evidence>
<evidence type="ECO:0000256" key="4">
    <source>
        <dbReference type="ARBA" id="ARBA00022833"/>
    </source>
</evidence>
<keyword evidence="2" id="KW-0677">Repeat</keyword>
<evidence type="ECO:0000256" key="2">
    <source>
        <dbReference type="ARBA" id="ARBA00022737"/>
    </source>
</evidence>
<dbReference type="SUPFAM" id="SSF57667">
    <property type="entry name" value="beta-beta-alpha zinc fingers"/>
    <property type="match status" value="2"/>
</dbReference>
<evidence type="ECO:0000256" key="3">
    <source>
        <dbReference type="ARBA" id="ARBA00022771"/>
    </source>
</evidence>
<dbReference type="GO" id="GO:0000981">
    <property type="term" value="F:DNA-binding transcription factor activity, RNA polymerase II-specific"/>
    <property type="evidence" value="ECO:0007669"/>
    <property type="project" value="TreeGrafter"/>
</dbReference>
<protein>
    <submittedName>
        <fullName evidence="9">Zinc finger and BTB domain-containing 7B</fullName>
    </submittedName>
</protein>
<sequence>MCGPSEDPAYVPLPIALNPACSRRCQSVGISQVTMASSEDELIGIPFPEHSSDLLSSLNEQRHRGVLCDITIKTRGLEYRTHRAVLAACSHYFRKLFTGIHPGAPFRDVCQLDFLKPDALGALLDFAYTATLTISNANMRDVLHAARLLEIPCVVDACVEILQCNGDREVLGGDAEDLEGFLRARQYLECFMLQENGEDTTPPPETNCSPHSLSTDLPQKPLQLIPRRRRKKFLQVKPSSRMPNGSPYRIIEDIKERAVSPQEAPSPQEFPPPETNLSYERYATDNPPIFIPPSPPDEILSDEEPSDVGFLHQMDSENPDLAASSLDGSDKLVRKRRSQMPQECPVCHKIIHGAGKLPRHMRTHTGEKPFVCQVCGVRFTRNDKLKIHMRKHTGERPYCCEHCSARFLHSYDLKNHMHLHTGDRPYECSLCHKAFAKEDHLQRHMKGQNCLEVRTRRRRKEEPPQQHLLPATGLDLSNGKIDDLRLSMIRYFGIPRAHSGERSPEQPLILDAS</sequence>
<feature type="domain" description="C2H2-type" evidence="8">
    <location>
        <begin position="398"/>
        <end position="425"/>
    </location>
</feature>
<keyword evidence="4" id="KW-0862">Zinc</keyword>
<dbReference type="InterPro" id="IPR011333">
    <property type="entry name" value="SKP1/BTB/POZ_sf"/>
</dbReference>
<evidence type="ECO:0000313" key="10">
    <source>
        <dbReference type="Proteomes" id="UP001295444"/>
    </source>
</evidence>
<dbReference type="SMART" id="SM00225">
    <property type="entry name" value="BTB"/>
    <property type="match status" value="1"/>
</dbReference>
<dbReference type="Proteomes" id="UP001295444">
    <property type="component" value="Chromosome 13"/>
</dbReference>
<dbReference type="CDD" id="cd18327">
    <property type="entry name" value="BTB_POZ_ZBTB7B_ZBTB15"/>
    <property type="match status" value="1"/>
</dbReference>
<dbReference type="SUPFAM" id="SSF54695">
    <property type="entry name" value="POZ domain"/>
    <property type="match status" value="1"/>
</dbReference>
<dbReference type="Gene3D" id="3.30.160.60">
    <property type="entry name" value="Classic Zinc Finger"/>
    <property type="match status" value="4"/>
</dbReference>
<dbReference type="GO" id="GO:0010628">
    <property type="term" value="P:positive regulation of gene expression"/>
    <property type="evidence" value="ECO:0007669"/>
    <property type="project" value="TreeGrafter"/>
</dbReference>
<keyword evidence="3 5" id="KW-0863">Zinc-finger</keyword>
<dbReference type="SMART" id="SM00355">
    <property type="entry name" value="ZnF_C2H2"/>
    <property type="match status" value="4"/>
</dbReference>
<dbReference type="PANTHER" id="PTHR46105:SF4">
    <property type="entry name" value="ZINC FINGER AND BTB DOMAIN-CONTAINING PROTEIN 7B"/>
    <property type="match status" value="1"/>
</dbReference>
<reference evidence="9" key="1">
    <citation type="submission" date="2022-03" db="EMBL/GenBank/DDBJ databases">
        <authorList>
            <person name="Alioto T."/>
            <person name="Alioto T."/>
            <person name="Gomez Garrido J."/>
        </authorList>
    </citation>
    <scope>NUCLEOTIDE SEQUENCE</scope>
</reference>
<dbReference type="FunFam" id="3.30.160.60:FF:000115">
    <property type="entry name" value="Zinc finger and BTB domain containing 7C"/>
    <property type="match status" value="1"/>
</dbReference>
<dbReference type="GO" id="GO:0008270">
    <property type="term" value="F:zinc ion binding"/>
    <property type="evidence" value="ECO:0007669"/>
    <property type="project" value="UniProtKB-KW"/>
</dbReference>
<evidence type="ECO:0000256" key="5">
    <source>
        <dbReference type="PROSITE-ProRule" id="PRU00042"/>
    </source>
</evidence>
<dbReference type="FunFam" id="3.30.160.60:FF:000673">
    <property type="entry name" value="Zinc finger and BTB domain-containing 7B"/>
    <property type="match status" value="1"/>
</dbReference>
<feature type="domain" description="C2H2-type" evidence="8">
    <location>
        <begin position="370"/>
        <end position="397"/>
    </location>
</feature>
<dbReference type="InterPro" id="IPR013087">
    <property type="entry name" value="Znf_C2H2_type"/>
</dbReference>
<evidence type="ECO:0000256" key="6">
    <source>
        <dbReference type="SAM" id="MobiDB-lite"/>
    </source>
</evidence>
<feature type="domain" description="C2H2-type" evidence="8">
    <location>
        <begin position="426"/>
        <end position="459"/>
    </location>
</feature>
<dbReference type="InterPro" id="IPR000210">
    <property type="entry name" value="BTB/POZ_dom"/>
</dbReference>
<feature type="compositionally biased region" description="Polar residues" evidence="6">
    <location>
        <begin position="206"/>
        <end position="217"/>
    </location>
</feature>
<evidence type="ECO:0000313" key="9">
    <source>
        <dbReference type="EMBL" id="CAH2327505.1"/>
    </source>
</evidence>
<dbReference type="InterPro" id="IPR050457">
    <property type="entry name" value="ZnFinger_BTB_dom_contain"/>
</dbReference>
<dbReference type="PROSITE" id="PS50097">
    <property type="entry name" value="BTB"/>
    <property type="match status" value="1"/>
</dbReference>
<dbReference type="Pfam" id="PF00651">
    <property type="entry name" value="BTB"/>
    <property type="match status" value="1"/>
</dbReference>
<keyword evidence="10" id="KW-1185">Reference proteome</keyword>
<accession>A0AAD1WT11</accession>
<dbReference type="GO" id="GO:0032502">
    <property type="term" value="P:developmental process"/>
    <property type="evidence" value="ECO:0007669"/>
    <property type="project" value="UniProtKB-ARBA"/>
</dbReference>
<feature type="region of interest" description="Disordered" evidence="6">
    <location>
        <begin position="198"/>
        <end position="218"/>
    </location>
</feature>
<organism evidence="9 10">
    <name type="scientific">Pelobates cultripes</name>
    <name type="common">Western spadefoot toad</name>
    <dbReference type="NCBI Taxonomy" id="61616"/>
    <lineage>
        <taxon>Eukaryota</taxon>
        <taxon>Metazoa</taxon>
        <taxon>Chordata</taxon>
        <taxon>Craniata</taxon>
        <taxon>Vertebrata</taxon>
        <taxon>Euteleostomi</taxon>
        <taxon>Amphibia</taxon>
        <taxon>Batrachia</taxon>
        <taxon>Anura</taxon>
        <taxon>Pelobatoidea</taxon>
        <taxon>Pelobatidae</taxon>
        <taxon>Pelobates</taxon>
    </lineage>
</organism>
<proteinExistence type="predicted"/>
<evidence type="ECO:0000256" key="1">
    <source>
        <dbReference type="ARBA" id="ARBA00022723"/>
    </source>
</evidence>
<dbReference type="InterPro" id="IPR036236">
    <property type="entry name" value="Znf_C2H2_sf"/>
</dbReference>
<feature type="region of interest" description="Disordered" evidence="6">
    <location>
        <begin position="258"/>
        <end position="277"/>
    </location>
</feature>
<feature type="domain" description="C2H2-type" evidence="8">
    <location>
        <begin position="342"/>
        <end position="369"/>
    </location>
</feature>
<evidence type="ECO:0000259" key="8">
    <source>
        <dbReference type="PROSITE" id="PS50157"/>
    </source>
</evidence>
<dbReference type="Pfam" id="PF00096">
    <property type="entry name" value="zf-C2H2"/>
    <property type="match status" value="2"/>
</dbReference>
<dbReference type="AlphaFoldDB" id="A0AAD1WT11"/>
<dbReference type="EMBL" id="OW240924">
    <property type="protein sequence ID" value="CAH2327505.1"/>
    <property type="molecule type" value="Genomic_DNA"/>
</dbReference>
<dbReference type="PROSITE" id="PS50157">
    <property type="entry name" value="ZINC_FINGER_C2H2_2"/>
    <property type="match status" value="4"/>
</dbReference>
<feature type="domain" description="BTB" evidence="7">
    <location>
        <begin position="68"/>
        <end position="136"/>
    </location>
</feature>
<dbReference type="GO" id="GO:0000978">
    <property type="term" value="F:RNA polymerase II cis-regulatory region sequence-specific DNA binding"/>
    <property type="evidence" value="ECO:0007669"/>
    <property type="project" value="TreeGrafter"/>
</dbReference>